<dbReference type="Proteomes" id="UP000521676">
    <property type="component" value="Unassembled WGS sequence"/>
</dbReference>
<organism evidence="2 4">
    <name type="scientific">Candidatus Chlorohelix allophototropha</name>
    <dbReference type="NCBI Taxonomy" id="3003348"/>
    <lineage>
        <taxon>Bacteria</taxon>
        <taxon>Bacillati</taxon>
        <taxon>Chloroflexota</taxon>
        <taxon>Chloroflexia</taxon>
        <taxon>Candidatus Chloroheliales</taxon>
        <taxon>Candidatus Chloroheliaceae</taxon>
        <taxon>Candidatus Chlorohelix</taxon>
    </lineage>
</organism>
<evidence type="ECO:0000256" key="1">
    <source>
        <dbReference type="SAM" id="MobiDB-lite"/>
    </source>
</evidence>
<keyword evidence="3" id="KW-0614">Plasmid</keyword>
<dbReference type="AlphaFoldDB" id="A0A8T7MAD1"/>
<dbReference type="EMBL" id="CP128403">
    <property type="protein sequence ID" value="WJW70419.1"/>
    <property type="molecule type" value="Genomic_DNA"/>
</dbReference>
<reference evidence="3" key="2">
    <citation type="journal article" date="2024" name="Nature">
        <title>Anoxygenic phototroph of the Chloroflexota uses a type I reaction centre.</title>
        <authorList>
            <person name="Tsuji J.M."/>
            <person name="Shaw N.A."/>
            <person name="Nagashima S."/>
            <person name="Venkiteswaran J.J."/>
            <person name="Schiff S.L."/>
            <person name="Watanabe T."/>
            <person name="Fukui M."/>
            <person name="Hanada S."/>
            <person name="Tank M."/>
            <person name="Neufeld J.D."/>
        </authorList>
    </citation>
    <scope>NUCLEOTIDE SEQUENCE</scope>
    <source>
        <strain evidence="3">L227-S17</strain>
        <plasmid evidence="3 5">unnamed3</plasmid>
    </source>
</reference>
<gene>
    <name evidence="2" type="ORF">HXX08_24905</name>
    <name evidence="3" type="ORF">OZ401_005103</name>
</gene>
<feature type="region of interest" description="Disordered" evidence="1">
    <location>
        <begin position="1"/>
        <end position="34"/>
    </location>
</feature>
<evidence type="ECO:0000313" key="3">
    <source>
        <dbReference type="EMBL" id="WJW70419.1"/>
    </source>
</evidence>
<evidence type="ECO:0000313" key="2">
    <source>
        <dbReference type="EMBL" id="NWJ49110.1"/>
    </source>
</evidence>
<dbReference type="RefSeq" id="WP_341472287.1">
    <property type="nucleotide sequence ID" value="NZ_CP128403.1"/>
</dbReference>
<proteinExistence type="predicted"/>
<geneLocation type="plasmid" evidence="3 5">
    <name>unnamed3</name>
</geneLocation>
<dbReference type="Proteomes" id="UP001431572">
    <property type="component" value="Plasmid unnamed3"/>
</dbReference>
<reference evidence="2 4" key="1">
    <citation type="submission" date="2020-06" db="EMBL/GenBank/DDBJ databases">
        <title>Anoxygenic phototrophic Chloroflexota member uses a Type I reaction center.</title>
        <authorList>
            <person name="Tsuji J.M."/>
            <person name="Shaw N.A."/>
            <person name="Nagashima S."/>
            <person name="Venkiteswaran J."/>
            <person name="Schiff S.L."/>
            <person name="Hanada S."/>
            <person name="Tank M."/>
            <person name="Neufeld J.D."/>
        </authorList>
    </citation>
    <scope>NUCLEOTIDE SEQUENCE [LARGE SCALE GENOMIC DNA]</scope>
    <source>
        <strain evidence="2">L227-S17</strain>
    </source>
</reference>
<sequence>MAIAKRPGAGSKVTSKELAEEEFIGGSGKPKKEARAKKVGFMVYFDPEVLERVDAEARRSGLSRSSWVQHTAIKALEE</sequence>
<keyword evidence="5" id="KW-1185">Reference proteome</keyword>
<evidence type="ECO:0000313" key="5">
    <source>
        <dbReference type="Proteomes" id="UP001431572"/>
    </source>
</evidence>
<dbReference type="EMBL" id="JACATZ010000004">
    <property type="protein sequence ID" value="NWJ49110.1"/>
    <property type="molecule type" value="Genomic_DNA"/>
</dbReference>
<name>A0A8T7MAD1_9CHLR</name>
<dbReference type="CDD" id="cd21631">
    <property type="entry name" value="RHH_CopG_NikR-like"/>
    <property type="match status" value="1"/>
</dbReference>
<protein>
    <submittedName>
        <fullName evidence="3">Ribbon-helix-helix domain-containing protein</fullName>
    </submittedName>
</protein>
<accession>A0A8T7MAD1</accession>
<evidence type="ECO:0000313" key="4">
    <source>
        <dbReference type="Proteomes" id="UP000521676"/>
    </source>
</evidence>